<dbReference type="Gene3D" id="3.50.50.60">
    <property type="entry name" value="FAD/NAD(P)-binding domain"/>
    <property type="match status" value="2"/>
</dbReference>
<dbReference type="InterPro" id="IPR041854">
    <property type="entry name" value="BFD-like_2Fe2S-bd_dom_sf"/>
</dbReference>
<dbReference type="AlphaFoldDB" id="A0A1W2FVD7"/>
<evidence type="ECO:0000313" key="13">
    <source>
        <dbReference type="Proteomes" id="UP000192674"/>
    </source>
</evidence>
<evidence type="ECO:0000256" key="3">
    <source>
        <dbReference type="ARBA" id="ARBA00005096"/>
    </source>
</evidence>
<dbReference type="GO" id="GO:0051536">
    <property type="term" value="F:iron-sulfur cluster binding"/>
    <property type="evidence" value="ECO:0007669"/>
    <property type="project" value="UniProtKB-KW"/>
</dbReference>
<keyword evidence="6" id="KW-0479">Metal-binding</keyword>
<dbReference type="PANTHER" id="PTHR43809">
    <property type="entry name" value="NITRITE REDUCTASE (NADH) LARGE SUBUNIT"/>
    <property type="match status" value="1"/>
</dbReference>
<dbReference type="PRINTS" id="PR00368">
    <property type="entry name" value="FADPNR"/>
</dbReference>
<keyword evidence="8" id="KW-0408">Iron</keyword>
<dbReference type="OrthoDB" id="4475657at2"/>
<evidence type="ECO:0000256" key="5">
    <source>
        <dbReference type="ARBA" id="ARBA00022617"/>
    </source>
</evidence>
<dbReference type="InterPro" id="IPR052034">
    <property type="entry name" value="NasD-like"/>
</dbReference>
<dbReference type="GO" id="GO:0016491">
    <property type="term" value="F:oxidoreductase activity"/>
    <property type="evidence" value="ECO:0007669"/>
    <property type="project" value="UniProtKB-KW"/>
</dbReference>
<dbReference type="EMBL" id="FWXV01000012">
    <property type="protein sequence ID" value="SMD25875.1"/>
    <property type="molecule type" value="Genomic_DNA"/>
</dbReference>
<comment type="cofactor">
    <cofactor evidence="2">
        <name>[4Fe-4S] cluster</name>
        <dbReference type="ChEBI" id="CHEBI:49883"/>
    </cofactor>
</comment>
<feature type="domain" description="FAD/NAD(P)-binding" evidence="11">
    <location>
        <begin position="3"/>
        <end position="273"/>
    </location>
</feature>
<evidence type="ECO:0000259" key="11">
    <source>
        <dbReference type="Pfam" id="PF07992"/>
    </source>
</evidence>
<comment type="cofactor">
    <cofactor evidence="1">
        <name>siroheme</name>
        <dbReference type="ChEBI" id="CHEBI:60052"/>
    </cofactor>
</comment>
<dbReference type="InterPro" id="IPR036188">
    <property type="entry name" value="FAD/NAD-bd_sf"/>
</dbReference>
<protein>
    <submittedName>
        <fullName evidence="12">Assimilatory nitrate reductase electron transfer subunit</fullName>
    </submittedName>
</protein>
<evidence type="ECO:0000259" key="10">
    <source>
        <dbReference type="Pfam" id="PF04324"/>
    </source>
</evidence>
<comment type="similarity">
    <text evidence="4">Belongs to the nitrite and sulfite reductase 4Fe-4S domain family.</text>
</comment>
<dbReference type="PRINTS" id="PR00469">
    <property type="entry name" value="PNDRDTASEII"/>
</dbReference>
<evidence type="ECO:0000256" key="8">
    <source>
        <dbReference type="ARBA" id="ARBA00023004"/>
    </source>
</evidence>
<name>A0A1W2FVD7_KIBAR</name>
<dbReference type="RefSeq" id="WP_084433695.1">
    <property type="nucleotide sequence ID" value="NZ_FWXV01000012.1"/>
</dbReference>
<dbReference type="Gene3D" id="1.10.10.1100">
    <property type="entry name" value="BFD-like [2Fe-2S]-binding domain"/>
    <property type="match status" value="1"/>
</dbReference>
<organism evidence="12 13">
    <name type="scientific">Kibdelosporangium aridum</name>
    <dbReference type="NCBI Taxonomy" id="2030"/>
    <lineage>
        <taxon>Bacteria</taxon>
        <taxon>Bacillati</taxon>
        <taxon>Actinomycetota</taxon>
        <taxon>Actinomycetes</taxon>
        <taxon>Pseudonocardiales</taxon>
        <taxon>Pseudonocardiaceae</taxon>
        <taxon>Kibdelosporangium</taxon>
    </lineage>
</organism>
<proteinExistence type="inferred from homology"/>
<evidence type="ECO:0000256" key="6">
    <source>
        <dbReference type="ARBA" id="ARBA00022723"/>
    </source>
</evidence>
<keyword evidence="13" id="KW-1185">Reference proteome</keyword>
<dbReference type="InterPro" id="IPR023753">
    <property type="entry name" value="FAD/NAD-binding_dom"/>
</dbReference>
<reference evidence="12 13" key="1">
    <citation type="submission" date="2017-04" db="EMBL/GenBank/DDBJ databases">
        <authorList>
            <person name="Afonso C.L."/>
            <person name="Miller P.J."/>
            <person name="Scott M.A."/>
            <person name="Spackman E."/>
            <person name="Goraichik I."/>
            <person name="Dimitrov K.M."/>
            <person name="Suarez D.L."/>
            <person name="Swayne D.E."/>
        </authorList>
    </citation>
    <scope>NUCLEOTIDE SEQUENCE [LARGE SCALE GENOMIC DNA]</scope>
    <source>
        <strain evidence="12 13">DSM 43828</strain>
    </source>
</reference>
<dbReference type="Pfam" id="PF04324">
    <property type="entry name" value="Fer2_BFD"/>
    <property type="match status" value="1"/>
</dbReference>
<dbReference type="PANTHER" id="PTHR43809:SF1">
    <property type="entry name" value="NITRITE REDUCTASE (NADH) LARGE SUBUNIT"/>
    <property type="match status" value="1"/>
</dbReference>
<comment type="pathway">
    <text evidence="3">Nitrogen metabolism; nitrate reduction (assimilation).</text>
</comment>
<keyword evidence="9" id="KW-0411">Iron-sulfur</keyword>
<sequence length="454" mass="47805">MTDLVVVGNGPVAHRLVEQLPERGHQGTITVLGSEPRPAYNRALLTNLLDGTLEPEVLTLPLLASRVRVRIGVTATGIDRAARLVCADDGEIYRYDKLVMATGARPRIPDVPGVVTGTGQLAAGACPLWTIADCGRITGDRVVVLGGGVLGVEAACALRRAGREVSLVHPGPYPMDQHLDETGGRLLAAQLMQLGVSTHLEHNAAEYRPGALVVDDGQVLDADTLLLATGSTPDTGLARDAGLLVGNGVLVDDLLRTSDPRIHAIGDCAEHRGAQPGHLGRGWEQADVLACLLTGGGGRYSGSRTVLRARITGTDVAVIGSPDRTDGELVTLSDRGRGRHARLLLRDRRITAATLIGLPEATATIGRLYEQNRPVPSDALALLLGTTPGRAGTVELPGHAVICSCNNVTKDTLIHAWRRGCRDLPSLAEATRATTGCGRCVSEVRRVRDSMEAA</sequence>
<accession>A0A1W2FVD7</accession>
<evidence type="ECO:0000313" key="12">
    <source>
        <dbReference type="EMBL" id="SMD25875.1"/>
    </source>
</evidence>
<keyword evidence="7" id="KW-0560">Oxidoreductase</keyword>
<dbReference type="Proteomes" id="UP000192674">
    <property type="component" value="Unassembled WGS sequence"/>
</dbReference>
<dbReference type="SUPFAM" id="SSF51905">
    <property type="entry name" value="FAD/NAD(P)-binding domain"/>
    <property type="match status" value="1"/>
</dbReference>
<dbReference type="GO" id="GO:0046872">
    <property type="term" value="F:metal ion binding"/>
    <property type="evidence" value="ECO:0007669"/>
    <property type="project" value="UniProtKB-KW"/>
</dbReference>
<evidence type="ECO:0000256" key="2">
    <source>
        <dbReference type="ARBA" id="ARBA00001966"/>
    </source>
</evidence>
<dbReference type="Pfam" id="PF07992">
    <property type="entry name" value="Pyr_redox_2"/>
    <property type="match status" value="1"/>
</dbReference>
<dbReference type="InterPro" id="IPR007419">
    <property type="entry name" value="BFD-like_2Fe2S-bd_dom"/>
</dbReference>
<evidence type="ECO:0000256" key="4">
    <source>
        <dbReference type="ARBA" id="ARBA00010429"/>
    </source>
</evidence>
<evidence type="ECO:0000256" key="9">
    <source>
        <dbReference type="ARBA" id="ARBA00023014"/>
    </source>
</evidence>
<feature type="domain" description="BFD-like [2Fe-2S]-binding" evidence="10">
    <location>
        <begin position="401"/>
        <end position="446"/>
    </location>
</feature>
<evidence type="ECO:0000256" key="7">
    <source>
        <dbReference type="ARBA" id="ARBA00023002"/>
    </source>
</evidence>
<gene>
    <name evidence="12" type="ORF">SAMN05661093_09453</name>
</gene>
<keyword evidence="5" id="KW-0349">Heme</keyword>
<evidence type="ECO:0000256" key="1">
    <source>
        <dbReference type="ARBA" id="ARBA00001929"/>
    </source>
</evidence>